<dbReference type="CDD" id="cd03784">
    <property type="entry name" value="GT1_Gtf-like"/>
    <property type="match status" value="1"/>
</dbReference>
<dbReference type="InterPro" id="IPR010610">
    <property type="entry name" value="EryCIII-like_C"/>
</dbReference>
<keyword evidence="3" id="KW-1185">Reference proteome</keyword>
<evidence type="ECO:0000313" key="3">
    <source>
        <dbReference type="Proteomes" id="UP000063699"/>
    </source>
</evidence>
<dbReference type="RefSeq" id="WP_054294087.1">
    <property type="nucleotide sequence ID" value="NZ_CP012752.1"/>
</dbReference>
<dbReference type="GO" id="GO:0017000">
    <property type="term" value="P:antibiotic biosynthetic process"/>
    <property type="evidence" value="ECO:0007669"/>
    <property type="project" value="UniProtKB-ARBA"/>
</dbReference>
<dbReference type="OrthoDB" id="5488434at2"/>
<dbReference type="STRING" id="860235.AOZ06_39805"/>
<proteinExistence type="predicted"/>
<protein>
    <submittedName>
        <fullName evidence="2">Glycosyl transferase</fullName>
    </submittedName>
</protein>
<organism evidence="2 3">
    <name type="scientific">Kibdelosporangium phytohabitans</name>
    <dbReference type="NCBI Taxonomy" id="860235"/>
    <lineage>
        <taxon>Bacteria</taxon>
        <taxon>Bacillati</taxon>
        <taxon>Actinomycetota</taxon>
        <taxon>Actinomycetes</taxon>
        <taxon>Pseudonocardiales</taxon>
        <taxon>Pseudonocardiaceae</taxon>
        <taxon>Kibdelosporangium</taxon>
    </lineage>
</organism>
<dbReference type="GO" id="GO:0016758">
    <property type="term" value="F:hexosyltransferase activity"/>
    <property type="evidence" value="ECO:0007669"/>
    <property type="project" value="UniProtKB-ARBA"/>
</dbReference>
<dbReference type="InterPro" id="IPR002213">
    <property type="entry name" value="UDP_glucos_trans"/>
</dbReference>
<dbReference type="EMBL" id="CP012752">
    <property type="protein sequence ID" value="ALG12191.1"/>
    <property type="molecule type" value="Genomic_DNA"/>
</dbReference>
<dbReference type="Gene3D" id="3.40.50.2000">
    <property type="entry name" value="Glycogen Phosphorylase B"/>
    <property type="match status" value="2"/>
</dbReference>
<sequence length="376" mass="39240">MRIFFSCRPAAGHVHPLIPLALAARNAGHEVVFGTGTDFLPPLRALGFAAHKVGIAIPDAEAEARRLHGDHDVLELMLTMFGDLLPRHTIGDLTPLIGTMRPDLIVYEQSDVGAAAVGSRAGVPIISHVIGRSMPASARQHSATRLGWLWGDHTPADPMLGDACLDIWPTGLPDPATADVPTRIPVRPVPWNEPGELPATATATRSRPLVYLTLGTVAFGAVKVMRAAIDGLAALPVDVIVAVGPGDPTLLGPLPPGVHVERFVPQAELLAHVDLVVHHGGTGTMLGALASALPQLILPQGADQFVNAESLTGQGTGRHLLPPDVTAAAITEHVSHLLSDTTHRDAARALAADIAAMPSPHDVIPALVDFATAHVG</sequence>
<feature type="domain" description="Erythromycin biosynthesis protein CIII-like C-terminal" evidence="1">
    <location>
        <begin position="229"/>
        <end position="369"/>
    </location>
</feature>
<dbReference type="SUPFAM" id="SSF53756">
    <property type="entry name" value="UDP-Glycosyltransferase/glycogen phosphorylase"/>
    <property type="match status" value="1"/>
</dbReference>
<accession>A0A0N7F4R8</accession>
<gene>
    <name evidence="2" type="ORF">AOZ06_39805</name>
</gene>
<dbReference type="Proteomes" id="UP000063699">
    <property type="component" value="Chromosome"/>
</dbReference>
<dbReference type="PANTHER" id="PTHR48050:SF13">
    <property type="entry name" value="STEROL 3-BETA-GLUCOSYLTRANSFERASE UGT80A2"/>
    <property type="match status" value="1"/>
</dbReference>
<dbReference type="GO" id="GO:0008194">
    <property type="term" value="F:UDP-glycosyltransferase activity"/>
    <property type="evidence" value="ECO:0007669"/>
    <property type="project" value="InterPro"/>
</dbReference>
<dbReference type="PANTHER" id="PTHR48050">
    <property type="entry name" value="STEROL 3-BETA-GLUCOSYLTRANSFERASE"/>
    <property type="match status" value="1"/>
</dbReference>
<evidence type="ECO:0000313" key="2">
    <source>
        <dbReference type="EMBL" id="ALG12191.1"/>
    </source>
</evidence>
<name>A0A0N7F4R8_9PSEU</name>
<dbReference type="FunFam" id="3.40.50.2000:FF:000072">
    <property type="entry name" value="Glycosyl transferase"/>
    <property type="match status" value="1"/>
</dbReference>
<reference evidence="2 3" key="1">
    <citation type="submission" date="2015-07" db="EMBL/GenBank/DDBJ databases">
        <title>Genome sequencing of Kibdelosporangium phytohabitans.</title>
        <authorList>
            <person name="Qin S."/>
            <person name="Xing K."/>
        </authorList>
    </citation>
    <scope>NUCLEOTIDE SEQUENCE [LARGE SCALE GENOMIC DNA]</scope>
    <source>
        <strain evidence="2 3">KLBMP1111</strain>
    </source>
</reference>
<evidence type="ECO:0000259" key="1">
    <source>
        <dbReference type="Pfam" id="PF06722"/>
    </source>
</evidence>
<dbReference type="KEGG" id="kphy:AOZ06_39805"/>
<dbReference type="Pfam" id="PF06722">
    <property type="entry name" value="EryCIII-like_C"/>
    <property type="match status" value="1"/>
</dbReference>
<dbReference type="AlphaFoldDB" id="A0A0N7F4R8"/>
<dbReference type="InterPro" id="IPR050426">
    <property type="entry name" value="Glycosyltransferase_28"/>
</dbReference>
<keyword evidence="2" id="KW-0808">Transferase</keyword>